<gene>
    <name evidence="3" type="ORF">CHILSU_LOCUS8913</name>
</gene>
<dbReference type="Gene3D" id="2.40.160.200">
    <property type="entry name" value="LURP1-related"/>
    <property type="match status" value="1"/>
</dbReference>
<keyword evidence="2" id="KW-0564">Palmitate</keyword>
<comment type="similarity">
    <text evidence="1 2">Belongs to the phospholipid scramblase family.</text>
</comment>
<accession>A0ABN8LBL6</accession>
<organism evidence="3 4">
    <name type="scientific">Chilo suppressalis</name>
    <name type="common">Asiatic rice borer moth</name>
    <dbReference type="NCBI Taxonomy" id="168631"/>
    <lineage>
        <taxon>Eukaryota</taxon>
        <taxon>Metazoa</taxon>
        <taxon>Ecdysozoa</taxon>
        <taxon>Arthropoda</taxon>
        <taxon>Hexapoda</taxon>
        <taxon>Insecta</taxon>
        <taxon>Pterygota</taxon>
        <taxon>Neoptera</taxon>
        <taxon>Endopterygota</taxon>
        <taxon>Lepidoptera</taxon>
        <taxon>Glossata</taxon>
        <taxon>Ditrysia</taxon>
        <taxon>Pyraloidea</taxon>
        <taxon>Crambidae</taxon>
        <taxon>Crambinae</taxon>
        <taxon>Chilo</taxon>
    </lineage>
</organism>
<keyword evidence="2" id="KW-0449">Lipoprotein</keyword>
<evidence type="ECO:0000256" key="1">
    <source>
        <dbReference type="ARBA" id="ARBA00005350"/>
    </source>
</evidence>
<proteinExistence type="inferred from homology"/>
<comment type="cofactor">
    <cofactor evidence="2">
        <name>Ca(2+)</name>
        <dbReference type="ChEBI" id="CHEBI:29108"/>
    </cofactor>
</comment>
<evidence type="ECO:0000313" key="4">
    <source>
        <dbReference type="Proteomes" id="UP001153292"/>
    </source>
</evidence>
<dbReference type="InterPro" id="IPR005552">
    <property type="entry name" value="Scramblase"/>
</dbReference>
<evidence type="ECO:0000256" key="2">
    <source>
        <dbReference type="RuleBase" id="RU363116"/>
    </source>
</evidence>
<reference evidence="3" key="1">
    <citation type="submission" date="2021-12" db="EMBL/GenBank/DDBJ databases">
        <authorList>
            <person name="King R."/>
        </authorList>
    </citation>
    <scope>NUCLEOTIDE SEQUENCE</scope>
</reference>
<evidence type="ECO:0000313" key="3">
    <source>
        <dbReference type="EMBL" id="CAH2989572.1"/>
    </source>
</evidence>
<protein>
    <recommendedName>
        <fullName evidence="2">Phospholipid scramblase</fullName>
    </recommendedName>
</protein>
<dbReference type="SUPFAM" id="SSF54518">
    <property type="entry name" value="Tubby C-terminal domain-like"/>
    <property type="match status" value="1"/>
</dbReference>
<dbReference type="Proteomes" id="UP001153292">
    <property type="component" value="Chromosome 4"/>
</dbReference>
<keyword evidence="2" id="KW-0106">Calcium</keyword>
<dbReference type="EMBL" id="OU963897">
    <property type="protein sequence ID" value="CAH2989572.1"/>
    <property type="molecule type" value="Genomic_DNA"/>
</dbReference>
<keyword evidence="4" id="KW-1185">Reference proteome</keyword>
<sequence>MSTFVNKMNVSEVPLGINRLVLLDGVCVRQKCTFLSGNQYMVVDPNGEPLFRAKESGGATLLMGKDRSFDITMTDMQDNKVITLRRPYTFGPDKMEVTVGKQLASVVRQQMTFLKPVLNINDPRDQLVLRVKGRAVTSGECDFEILCPNKQRVGVIRKLWGGTTRELLTNKDSFKIQFPADLDVRYKAALIGTCLLIDFLYYNA</sequence>
<comment type="function">
    <text evidence="2">May mediate accelerated ATP-independent bidirectional transbilayer migration of phospholipids upon binding calcium ions that results in a loss of phospholipid asymmetry in the plasma membrane.</text>
</comment>
<dbReference type="PANTHER" id="PTHR23248">
    <property type="entry name" value="PHOSPHOLIPID SCRAMBLASE-RELATED"/>
    <property type="match status" value="1"/>
</dbReference>
<dbReference type="Pfam" id="PF03803">
    <property type="entry name" value="Scramblase"/>
    <property type="match status" value="1"/>
</dbReference>
<dbReference type="InterPro" id="IPR025659">
    <property type="entry name" value="Tubby-like_C"/>
</dbReference>
<name>A0ABN8LBL6_CHISP</name>
<dbReference type="InterPro" id="IPR038595">
    <property type="entry name" value="LOR_sf"/>
</dbReference>
<dbReference type="PANTHER" id="PTHR23248:SF9">
    <property type="entry name" value="PHOSPHOLIPID SCRAMBLASE"/>
    <property type="match status" value="1"/>
</dbReference>